<reference evidence="1" key="1">
    <citation type="submission" date="2018-07" db="EMBL/GenBank/DDBJ databases">
        <authorList>
            <consortium name="Genoscope - CEA"/>
            <person name="William W."/>
        </authorList>
    </citation>
    <scope>NUCLEOTIDE SEQUENCE</scope>
    <source>
        <strain evidence="1">IK1</strain>
    </source>
</reference>
<proteinExistence type="predicted"/>
<sequence length="59" mass="6483">MNAYQIKRLAWQACWEGVIEIECPLCGAEITIEPDAEDIYCPDCGKSTGKNPLVVLGII</sequence>
<evidence type="ECO:0000313" key="1">
    <source>
        <dbReference type="EMBL" id="VBB44989.1"/>
    </source>
</evidence>
<name>A0A653AA87_UNCDX</name>
<gene>
    <name evidence="1" type="ORF">TRIP_B350144</name>
</gene>
<organism evidence="1">
    <name type="scientific">Uncultured Desulfatiglans sp</name>
    <dbReference type="NCBI Taxonomy" id="1748965"/>
    <lineage>
        <taxon>Bacteria</taxon>
        <taxon>Pseudomonadati</taxon>
        <taxon>Thermodesulfobacteriota</taxon>
        <taxon>Desulfobacteria</taxon>
        <taxon>Desulfatiglandales</taxon>
        <taxon>Desulfatiglandaceae</taxon>
        <taxon>Desulfatiglans</taxon>
        <taxon>environmental samples</taxon>
    </lineage>
</organism>
<protein>
    <submittedName>
        <fullName evidence="1">Uncharacterized protein</fullName>
    </submittedName>
</protein>
<dbReference type="EMBL" id="UPXX01000029">
    <property type="protein sequence ID" value="VBB44989.1"/>
    <property type="molecule type" value="Genomic_DNA"/>
</dbReference>
<dbReference type="AlphaFoldDB" id="A0A653AA87"/>
<accession>A0A653AA87</accession>
<dbReference type="Gene3D" id="2.20.28.30">
    <property type="entry name" value="RNA polymerase ii, chain L"/>
    <property type="match status" value="1"/>
</dbReference>